<evidence type="ECO:0000313" key="8">
    <source>
        <dbReference type="Proteomes" id="UP000708208"/>
    </source>
</evidence>
<keyword evidence="8" id="KW-1185">Reference proteome</keyword>
<evidence type="ECO:0000256" key="2">
    <source>
        <dbReference type="ARBA" id="ARBA00022475"/>
    </source>
</evidence>
<feature type="transmembrane region" description="Helical" evidence="6">
    <location>
        <begin position="99"/>
        <end position="120"/>
    </location>
</feature>
<reference evidence="7" key="1">
    <citation type="submission" date="2021-06" db="EMBL/GenBank/DDBJ databases">
        <authorList>
            <person name="Hodson N. C."/>
            <person name="Mongue J. A."/>
            <person name="Jaron S. K."/>
        </authorList>
    </citation>
    <scope>NUCLEOTIDE SEQUENCE</scope>
</reference>
<dbReference type="GO" id="GO:0050909">
    <property type="term" value="P:sensory perception of taste"/>
    <property type="evidence" value="ECO:0007669"/>
    <property type="project" value="InterPro"/>
</dbReference>
<feature type="transmembrane region" description="Helical" evidence="6">
    <location>
        <begin position="212"/>
        <end position="231"/>
    </location>
</feature>
<evidence type="ECO:0000256" key="6">
    <source>
        <dbReference type="SAM" id="Phobius"/>
    </source>
</evidence>
<dbReference type="GO" id="GO:0005886">
    <property type="term" value="C:plasma membrane"/>
    <property type="evidence" value="ECO:0007669"/>
    <property type="project" value="UniProtKB-SubCell"/>
</dbReference>
<keyword evidence="4 6" id="KW-1133">Transmembrane helix</keyword>
<name>A0A8J2PI53_9HEXA</name>
<dbReference type="InterPro" id="IPR013604">
    <property type="entry name" value="7TM_chemorcpt"/>
</dbReference>
<dbReference type="Pfam" id="PF08395">
    <property type="entry name" value="7tm_7"/>
    <property type="match status" value="1"/>
</dbReference>
<proteinExistence type="predicted"/>
<sequence length="319" mass="36105">MSFITVVSKATMVYSKPASKFSAEEELLKMGKWTFRILQLIGYMPNSIYKNRVQPLNKLNWLLLWSLVLFALGIFQVVNLYQSVKIYSKWIHLARPTDIFVYLALAATLKIVTLLCKLWAVGKRHAIFQFWTLNCKVMDYFSSEENCKIGVTGKYGKIYKPLQSLSKRISLGIFILTIIHVAITFEVVYSAANVLIFTFFTIDWLLAKDYNLVYWVLPIWILNGFKVYLLAKESSDMTVSAKSIASQLTFACGAGGVLFFDAKLISLGNFLIAALNTNPPCIIPGNYFRLDGPLLTSIVSTLTTYLIILIQFRDSTSPC</sequence>
<protein>
    <submittedName>
        <fullName evidence="7">Uncharacterized protein</fullName>
    </submittedName>
</protein>
<comment type="subcellular location">
    <subcellularLocation>
        <location evidence="1">Cell membrane</location>
        <topology evidence="1">Multi-pass membrane protein</topology>
    </subcellularLocation>
</comment>
<dbReference type="OrthoDB" id="6625921at2759"/>
<accession>A0A8J2PI53</accession>
<dbReference type="Proteomes" id="UP000708208">
    <property type="component" value="Unassembled WGS sequence"/>
</dbReference>
<feature type="transmembrane region" description="Helical" evidence="6">
    <location>
        <begin position="59"/>
        <end position="79"/>
    </location>
</feature>
<keyword evidence="2" id="KW-1003">Cell membrane</keyword>
<gene>
    <name evidence="7" type="ORF">AFUS01_LOCUS32876</name>
</gene>
<keyword evidence="5 6" id="KW-0472">Membrane</keyword>
<organism evidence="7 8">
    <name type="scientific">Allacma fusca</name>
    <dbReference type="NCBI Taxonomy" id="39272"/>
    <lineage>
        <taxon>Eukaryota</taxon>
        <taxon>Metazoa</taxon>
        <taxon>Ecdysozoa</taxon>
        <taxon>Arthropoda</taxon>
        <taxon>Hexapoda</taxon>
        <taxon>Collembola</taxon>
        <taxon>Symphypleona</taxon>
        <taxon>Sminthuridae</taxon>
        <taxon>Allacma</taxon>
    </lineage>
</organism>
<feature type="transmembrane region" description="Helical" evidence="6">
    <location>
        <begin position="169"/>
        <end position="192"/>
    </location>
</feature>
<dbReference type="AlphaFoldDB" id="A0A8J2PI53"/>
<evidence type="ECO:0000256" key="3">
    <source>
        <dbReference type="ARBA" id="ARBA00022692"/>
    </source>
</evidence>
<dbReference type="EMBL" id="CAJVCH010526911">
    <property type="protein sequence ID" value="CAG7822614.1"/>
    <property type="molecule type" value="Genomic_DNA"/>
</dbReference>
<evidence type="ECO:0000256" key="1">
    <source>
        <dbReference type="ARBA" id="ARBA00004651"/>
    </source>
</evidence>
<keyword evidence="3 6" id="KW-0812">Transmembrane</keyword>
<feature type="transmembrane region" description="Helical" evidence="6">
    <location>
        <begin position="294"/>
        <end position="312"/>
    </location>
</feature>
<evidence type="ECO:0000313" key="7">
    <source>
        <dbReference type="EMBL" id="CAG7822614.1"/>
    </source>
</evidence>
<evidence type="ECO:0000256" key="5">
    <source>
        <dbReference type="ARBA" id="ARBA00023136"/>
    </source>
</evidence>
<comment type="caution">
    <text evidence="7">The sequence shown here is derived from an EMBL/GenBank/DDBJ whole genome shotgun (WGS) entry which is preliminary data.</text>
</comment>
<evidence type="ECO:0000256" key="4">
    <source>
        <dbReference type="ARBA" id="ARBA00022989"/>
    </source>
</evidence>